<dbReference type="AlphaFoldDB" id="A0A411Z193"/>
<dbReference type="InterPro" id="IPR008767">
    <property type="entry name" value="Phage_SPP1_head-tail_adaptor"/>
</dbReference>
<reference evidence="1 2" key="1">
    <citation type="submission" date="2018-08" db="EMBL/GenBank/DDBJ databases">
        <title>Flavobacterium tibetense sp. nov., isolated from a wetland YonghuCo on Tibetan Plateau.</title>
        <authorList>
            <person name="Phurbu D."/>
            <person name="Lu H."/>
            <person name="Xing P."/>
        </authorList>
    </citation>
    <scope>NUCLEOTIDE SEQUENCE [LARGE SCALE GENOMIC DNA]</scope>
    <source>
        <strain evidence="1 2">DJC</strain>
    </source>
</reference>
<sequence>MNPVHLNRLLTLEQPVSTPDSAGGFSTVWQGIGTLWAEITPGTGRGTSGEEVSMASVPYRITLRGAASGSPRRPLPGQRLTDGGRVFQVLAVTERDAAGQYLTCFAREETPA</sequence>
<evidence type="ECO:0000313" key="1">
    <source>
        <dbReference type="EMBL" id="RGP36823.1"/>
    </source>
</evidence>
<protein>
    <submittedName>
        <fullName evidence="1">Head-tail adaptor protein</fullName>
    </submittedName>
</protein>
<dbReference type="EMBL" id="QWEY01000006">
    <property type="protein sequence ID" value="RGP36823.1"/>
    <property type="molecule type" value="Genomic_DNA"/>
</dbReference>
<proteinExistence type="predicted"/>
<dbReference type="Gene3D" id="2.40.10.270">
    <property type="entry name" value="Bacteriophage SPP1 head-tail adaptor protein"/>
    <property type="match status" value="1"/>
</dbReference>
<evidence type="ECO:0000313" key="2">
    <source>
        <dbReference type="Proteomes" id="UP000284547"/>
    </source>
</evidence>
<dbReference type="InterPro" id="IPR038666">
    <property type="entry name" value="SSP1_head-tail_sf"/>
</dbReference>
<organism evidence="1 2">
    <name type="scientific">Pseudotabrizicola alkalilacus</name>
    <dbReference type="NCBI Taxonomy" id="2305252"/>
    <lineage>
        <taxon>Bacteria</taxon>
        <taxon>Pseudomonadati</taxon>
        <taxon>Pseudomonadota</taxon>
        <taxon>Alphaproteobacteria</taxon>
        <taxon>Rhodobacterales</taxon>
        <taxon>Paracoccaceae</taxon>
        <taxon>Pseudotabrizicola</taxon>
    </lineage>
</organism>
<comment type="caution">
    <text evidence="1">The sequence shown here is derived from an EMBL/GenBank/DDBJ whole genome shotgun (WGS) entry which is preliminary data.</text>
</comment>
<dbReference type="Pfam" id="PF05521">
    <property type="entry name" value="Phage_HCP"/>
    <property type="match status" value="1"/>
</dbReference>
<accession>A0A411Z193</accession>
<gene>
    <name evidence="1" type="ORF">D1012_11695</name>
</gene>
<name>A0A411Z193_9RHOB</name>
<dbReference type="OrthoDB" id="7570189at2"/>
<keyword evidence="2" id="KW-1185">Reference proteome</keyword>
<dbReference type="RefSeq" id="WP_118152392.1">
    <property type="nucleotide sequence ID" value="NZ_QWEY01000006.1"/>
</dbReference>
<dbReference type="Proteomes" id="UP000284547">
    <property type="component" value="Unassembled WGS sequence"/>
</dbReference>